<evidence type="ECO:0000256" key="1">
    <source>
        <dbReference type="SAM" id="Phobius"/>
    </source>
</evidence>
<gene>
    <name evidence="2" type="ORF">DEM34_18305</name>
</gene>
<dbReference type="EMBL" id="QFFI01000051">
    <property type="protein sequence ID" value="PWG61072.1"/>
    <property type="molecule type" value="Genomic_DNA"/>
</dbReference>
<accession>A0A2U2MW84</accession>
<dbReference type="Pfam" id="PF09842">
    <property type="entry name" value="DUF2069"/>
    <property type="match status" value="1"/>
</dbReference>
<sequence length="124" mass="13287">MTAGMPGRGLYLTALACYLGLIGLLLVWLLWLAPPPPALRTPALLVLGLPLLLGLRGVLHRRRYTLQWTGMLSLAYFVHGVLAGTGPAPERWLGAAETTLALGYFGCALLYLRVSRRAAAAGPH</sequence>
<dbReference type="AlphaFoldDB" id="A0A2U2MW84"/>
<dbReference type="Proteomes" id="UP000245474">
    <property type="component" value="Unassembled WGS sequence"/>
</dbReference>
<feature type="transmembrane region" description="Helical" evidence="1">
    <location>
        <begin position="92"/>
        <end position="112"/>
    </location>
</feature>
<comment type="caution">
    <text evidence="2">The sequence shown here is derived from an EMBL/GenBank/DDBJ whole genome shotgun (WGS) entry which is preliminary data.</text>
</comment>
<feature type="transmembrane region" description="Helical" evidence="1">
    <location>
        <begin position="12"/>
        <end position="33"/>
    </location>
</feature>
<keyword evidence="3" id="KW-1185">Reference proteome</keyword>
<proteinExistence type="predicted"/>
<dbReference type="RefSeq" id="WP_109680271.1">
    <property type="nucleotide sequence ID" value="NZ_CP086615.1"/>
</dbReference>
<dbReference type="InterPro" id="IPR018643">
    <property type="entry name" value="DUF2069_membrane"/>
</dbReference>
<dbReference type="OrthoDB" id="5796859at2"/>
<keyword evidence="1" id="KW-0812">Transmembrane</keyword>
<organism evidence="2 3">
    <name type="scientific">Sediminicurvatus halobius</name>
    <dbReference type="NCBI Taxonomy" id="2182432"/>
    <lineage>
        <taxon>Bacteria</taxon>
        <taxon>Pseudomonadati</taxon>
        <taxon>Pseudomonadota</taxon>
        <taxon>Gammaproteobacteria</taxon>
        <taxon>Chromatiales</taxon>
        <taxon>Ectothiorhodospiraceae</taxon>
        <taxon>Sediminicurvatus</taxon>
    </lineage>
</organism>
<keyword evidence="1" id="KW-1133">Transmembrane helix</keyword>
<keyword evidence="1" id="KW-0472">Membrane</keyword>
<protein>
    <submittedName>
        <fullName evidence="2">DUF2069 domain-containing protein</fullName>
    </submittedName>
</protein>
<feature type="transmembrane region" description="Helical" evidence="1">
    <location>
        <begin position="39"/>
        <end position="59"/>
    </location>
</feature>
<evidence type="ECO:0000313" key="2">
    <source>
        <dbReference type="EMBL" id="PWG61072.1"/>
    </source>
</evidence>
<evidence type="ECO:0000313" key="3">
    <source>
        <dbReference type="Proteomes" id="UP000245474"/>
    </source>
</evidence>
<feature type="transmembrane region" description="Helical" evidence="1">
    <location>
        <begin position="66"/>
        <end position="86"/>
    </location>
</feature>
<reference evidence="2 3" key="1">
    <citation type="submission" date="2018-05" db="EMBL/GenBank/DDBJ databases">
        <title>Spiribacter halobius sp. nov., a moderately halophilic bacterium isolated from marine solar saltern.</title>
        <authorList>
            <person name="Zheng W.-S."/>
            <person name="Lu D.-C."/>
            <person name="Du Z.-J."/>
        </authorList>
    </citation>
    <scope>NUCLEOTIDE SEQUENCE [LARGE SCALE GENOMIC DNA]</scope>
    <source>
        <strain evidence="2 3">E85</strain>
    </source>
</reference>
<name>A0A2U2MW84_9GAMM</name>